<organism evidence="2 3">
    <name type="scientific">Portunus trituberculatus</name>
    <name type="common">Swimming crab</name>
    <name type="synonym">Neptunus trituberculatus</name>
    <dbReference type="NCBI Taxonomy" id="210409"/>
    <lineage>
        <taxon>Eukaryota</taxon>
        <taxon>Metazoa</taxon>
        <taxon>Ecdysozoa</taxon>
        <taxon>Arthropoda</taxon>
        <taxon>Crustacea</taxon>
        <taxon>Multicrustacea</taxon>
        <taxon>Malacostraca</taxon>
        <taxon>Eumalacostraca</taxon>
        <taxon>Eucarida</taxon>
        <taxon>Decapoda</taxon>
        <taxon>Pleocyemata</taxon>
        <taxon>Brachyura</taxon>
        <taxon>Eubrachyura</taxon>
        <taxon>Portunoidea</taxon>
        <taxon>Portunidae</taxon>
        <taxon>Portuninae</taxon>
        <taxon>Portunus</taxon>
    </lineage>
</organism>
<keyword evidence="3" id="KW-1185">Reference proteome</keyword>
<proteinExistence type="predicted"/>
<gene>
    <name evidence="2" type="ORF">E2C01_060206</name>
</gene>
<feature type="compositionally biased region" description="Polar residues" evidence="1">
    <location>
        <begin position="42"/>
        <end position="53"/>
    </location>
</feature>
<dbReference type="Proteomes" id="UP000324222">
    <property type="component" value="Unassembled WGS sequence"/>
</dbReference>
<evidence type="ECO:0000256" key="1">
    <source>
        <dbReference type="SAM" id="MobiDB-lite"/>
    </source>
</evidence>
<name>A0A5B7H7F2_PORTR</name>
<dbReference type="AlphaFoldDB" id="A0A5B7H7F2"/>
<sequence>MGKEVPAEAIATLTEKVVAKLPTTSQTPPPRKERSQSHHQRAQSPEPNPSQQLMPGVTPASGAIEREKLRSVQCAIRATNNPDLHSE</sequence>
<feature type="region of interest" description="Disordered" evidence="1">
    <location>
        <begin position="16"/>
        <end position="68"/>
    </location>
</feature>
<reference evidence="2 3" key="1">
    <citation type="submission" date="2019-05" db="EMBL/GenBank/DDBJ databases">
        <title>Another draft genome of Portunus trituberculatus and its Hox gene families provides insights of decapod evolution.</title>
        <authorList>
            <person name="Jeong J.-H."/>
            <person name="Song I."/>
            <person name="Kim S."/>
            <person name="Choi T."/>
            <person name="Kim D."/>
            <person name="Ryu S."/>
            <person name="Kim W."/>
        </authorList>
    </citation>
    <scope>NUCLEOTIDE SEQUENCE [LARGE SCALE GENOMIC DNA]</scope>
    <source>
        <tissue evidence="2">Muscle</tissue>
    </source>
</reference>
<dbReference type="EMBL" id="VSRR010024211">
    <property type="protein sequence ID" value="MPC66063.1"/>
    <property type="molecule type" value="Genomic_DNA"/>
</dbReference>
<protein>
    <submittedName>
        <fullName evidence="2">Uncharacterized protein</fullName>
    </submittedName>
</protein>
<evidence type="ECO:0000313" key="2">
    <source>
        <dbReference type="EMBL" id="MPC66063.1"/>
    </source>
</evidence>
<evidence type="ECO:0000313" key="3">
    <source>
        <dbReference type="Proteomes" id="UP000324222"/>
    </source>
</evidence>
<accession>A0A5B7H7F2</accession>
<comment type="caution">
    <text evidence="2">The sequence shown here is derived from an EMBL/GenBank/DDBJ whole genome shotgun (WGS) entry which is preliminary data.</text>
</comment>